<dbReference type="CDD" id="cd03283">
    <property type="entry name" value="ABC_MutS-like"/>
    <property type="match status" value="1"/>
</dbReference>
<organism evidence="7 8">
    <name type="scientific">Candidatus Entotheonella gemina</name>
    <dbReference type="NCBI Taxonomy" id="1429439"/>
    <lineage>
        <taxon>Bacteria</taxon>
        <taxon>Pseudomonadati</taxon>
        <taxon>Nitrospinota/Tectimicrobiota group</taxon>
        <taxon>Candidatus Tectimicrobiota</taxon>
        <taxon>Candidatus Entotheonellia</taxon>
        <taxon>Candidatus Entotheonellales</taxon>
        <taxon>Candidatus Entotheonellaceae</taxon>
        <taxon>Candidatus Entotheonella</taxon>
    </lineage>
</organism>
<dbReference type="InterPro" id="IPR027417">
    <property type="entry name" value="P-loop_NTPase"/>
</dbReference>
<evidence type="ECO:0000256" key="1">
    <source>
        <dbReference type="ARBA" id="ARBA00022741"/>
    </source>
</evidence>
<sequence length="664" mass="75000">MNPICYSYGGRSYGVFPTGVGMHRTEPNRIEPDMDHLIQPEREEHTGRRVLQRHLERLERRLQHLGKASQRYTRMRWTIAVGGLLITWMVARWFGTAPAWGVLIAVIAAFVWVALGHGRVKASITNHTLWHRIKSTHLARMRRDWASIPEPSSPAGEPEHPFASDLNLIGNHSLLHLMDTTMSRGGMERLRSWLLYPVLDREHVRERQAMVREIVPLSMFRDRLALHEARAAQQPEMRWEGEQVIAWLESDSGAGRLLPWVLVLGLLALANGVLYILAQAEVLPRLWPYTLVAYIGLYLTRTNAVRGLFDDAVRLEQTLRRFRAVLLYLESRSYDRTPHLAALCRPFWQAEPRPSAVLKRVVRLADMASAQRANIFGVLLNLLVPWNLYVAYRFNRCKQDVKTRLPEWIETWYDLEALNALANFGYLQPDATFPEIRADIDTVSEPVLRTEALGHPLLPDEVRVCNDFTLAHLGEVVMITGSNMSGKSTFLRTLGVNLCLAYAGAPVCAAVLQTGLMRVFTCINVSDSVTDGISYFYAEVKRLKALLQALSMPSDTPLLFLIDEIFRGTNNRERLIGSQSYIEALTGGHGVGLVSTHDLELVRLAESLPTIHNYHFRETIADGRMAFDYELRTGPCPTTNALTIMQLEGLPVPSTSPFGMAADD</sequence>
<dbReference type="SUPFAM" id="SSF48334">
    <property type="entry name" value="DNA repair protein MutS, domain III"/>
    <property type="match status" value="1"/>
</dbReference>
<feature type="transmembrane region" description="Helical" evidence="5">
    <location>
        <begin position="257"/>
        <end position="280"/>
    </location>
</feature>
<keyword evidence="1" id="KW-0547">Nucleotide-binding</keyword>
<dbReference type="GO" id="GO:0005524">
    <property type="term" value="F:ATP binding"/>
    <property type="evidence" value="ECO:0007669"/>
    <property type="project" value="UniProtKB-KW"/>
</dbReference>
<dbReference type="InterPro" id="IPR036187">
    <property type="entry name" value="DNA_mismatch_repair_MutS_sf"/>
</dbReference>
<dbReference type="PATRIC" id="fig|1429439.4.peg.1935"/>
<keyword evidence="8" id="KW-1185">Reference proteome</keyword>
<dbReference type="Pfam" id="PF05192">
    <property type="entry name" value="MutS_III"/>
    <property type="match status" value="1"/>
</dbReference>
<name>W4MB69_9BACT</name>
<dbReference type="GO" id="GO:0140664">
    <property type="term" value="F:ATP-dependent DNA damage sensor activity"/>
    <property type="evidence" value="ECO:0007669"/>
    <property type="project" value="InterPro"/>
</dbReference>
<dbReference type="GO" id="GO:0030983">
    <property type="term" value="F:mismatched DNA binding"/>
    <property type="evidence" value="ECO:0007669"/>
    <property type="project" value="InterPro"/>
</dbReference>
<dbReference type="PANTHER" id="PTHR11361">
    <property type="entry name" value="DNA MISMATCH REPAIR PROTEIN MUTS FAMILY MEMBER"/>
    <property type="match status" value="1"/>
</dbReference>
<dbReference type="AlphaFoldDB" id="W4MB69"/>
<feature type="transmembrane region" description="Helical" evidence="5">
    <location>
        <begin position="75"/>
        <end position="91"/>
    </location>
</feature>
<dbReference type="InterPro" id="IPR000432">
    <property type="entry name" value="DNA_mismatch_repair_MutS_C"/>
</dbReference>
<dbReference type="InterPro" id="IPR007696">
    <property type="entry name" value="DNA_mismatch_repair_MutS_core"/>
</dbReference>
<keyword evidence="2" id="KW-0067">ATP-binding</keyword>
<dbReference type="SUPFAM" id="SSF52540">
    <property type="entry name" value="P-loop containing nucleoside triphosphate hydrolases"/>
    <property type="match status" value="1"/>
</dbReference>
<dbReference type="GO" id="GO:0006298">
    <property type="term" value="P:mismatch repair"/>
    <property type="evidence" value="ECO:0007669"/>
    <property type="project" value="InterPro"/>
</dbReference>
<evidence type="ECO:0000256" key="4">
    <source>
        <dbReference type="SAM" id="Coils"/>
    </source>
</evidence>
<comment type="caution">
    <text evidence="7">The sequence shown here is derived from an EMBL/GenBank/DDBJ whole genome shotgun (WGS) entry which is preliminary data.</text>
</comment>
<reference evidence="7 8" key="1">
    <citation type="journal article" date="2014" name="Nature">
        <title>An environmental bacterial taxon with a large and distinct metabolic repertoire.</title>
        <authorList>
            <person name="Wilson M.C."/>
            <person name="Mori T."/>
            <person name="Ruckert C."/>
            <person name="Uria A.R."/>
            <person name="Helf M.J."/>
            <person name="Takada K."/>
            <person name="Gernert C."/>
            <person name="Steffens U.A."/>
            <person name="Heycke N."/>
            <person name="Schmitt S."/>
            <person name="Rinke C."/>
            <person name="Helfrich E.J."/>
            <person name="Brachmann A.O."/>
            <person name="Gurgui C."/>
            <person name="Wakimoto T."/>
            <person name="Kracht M."/>
            <person name="Crusemann M."/>
            <person name="Hentschel U."/>
            <person name="Abe I."/>
            <person name="Matsunaga S."/>
            <person name="Kalinowski J."/>
            <person name="Takeyama H."/>
            <person name="Piel J."/>
        </authorList>
    </citation>
    <scope>NUCLEOTIDE SEQUENCE [LARGE SCALE GENOMIC DNA]</scope>
    <source>
        <strain evidence="8">TSY2</strain>
    </source>
</reference>
<keyword evidence="3" id="KW-0238">DNA-binding</keyword>
<dbReference type="Proteomes" id="UP000019140">
    <property type="component" value="Unassembled WGS sequence"/>
</dbReference>
<dbReference type="Gene3D" id="3.40.50.300">
    <property type="entry name" value="P-loop containing nucleotide triphosphate hydrolases"/>
    <property type="match status" value="1"/>
</dbReference>
<dbReference type="Pfam" id="PF00488">
    <property type="entry name" value="MutS_V"/>
    <property type="match status" value="1"/>
</dbReference>
<dbReference type="PANTHER" id="PTHR11361:SF99">
    <property type="entry name" value="DNA MISMATCH REPAIR PROTEIN"/>
    <property type="match status" value="1"/>
</dbReference>
<evidence type="ECO:0000256" key="2">
    <source>
        <dbReference type="ARBA" id="ARBA00022840"/>
    </source>
</evidence>
<dbReference type="InterPro" id="IPR045076">
    <property type="entry name" value="MutS"/>
</dbReference>
<dbReference type="Gene3D" id="1.10.1420.10">
    <property type="match status" value="1"/>
</dbReference>
<feature type="transmembrane region" description="Helical" evidence="5">
    <location>
        <begin position="97"/>
        <end position="115"/>
    </location>
</feature>
<dbReference type="SMART" id="SM00534">
    <property type="entry name" value="MUTSac"/>
    <property type="match status" value="1"/>
</dbReference>
<dbReference type="HOGENOM" id="CLU_030717_0_0_7"/>
<gene>
    <name evidence="7" type="ORF">ETSY2_11300</name>
</gene>
<keyword evidence="5" id="KW-1133">Transmembrane helix</keyword>
<keyword evidence="5" id="KW-0472">Membrane</keyword>
<evidence type="ECO:0000313" key="7">
    <source>
        <dbReference type="EMBL" id="ETX07425.1"/>
    </source>
</evidence>
<dbReference type="EMBL" id="AZHX01000460">
    <property type="protein sequence ID" value="ETX07425.1"/>
    <property type="molecule type" value="Genomic_DNA"/>
</dbReference>
<evidence type="ECO:0000313" key="8">
    <source>
        <dbReference type="Proteomes" id="UP000019140"/>
    </source>
</evidence>
<keyword evidence="5" id="KW-0812">Transmembrane</keyword>
<protein>
    <recommendedName>
        <fullName evidence="6">DNA mismatch repair proteins mutS family domain-containing protein</fullName>
    </recommendedName>
</protein>
<feature type="coiled-coil region" evidence="4">
    <location>
        <begin position="48"/>
        <end position="75"/>
    </location>
</feature>
<feature type="transmembrane region" description="Helical" evidence="5">
    <location>
        <begin position="373"/>
        <end position="392"/>
    </location>
</feature>
<evidence type="ECO:0000256" key="5">
    <source>
        <dbReference type="SAM" id="Phobius"/>
    </source>
</evidence>
<feature type="domain" description="DNA mismatch repair proteins mutS family" evidence="6">
    <location>
        <begin position="474"/>
        <end position="663"/>
    </location>
</feature>
<evidence type="ECO:0000256" key="3">
    <source>
        <dbReference type="ARBA" id="ARBA00023125"/>
    </source>
</evidence>
<keyword evidence="4" id="KW-0175">Coiled coil</keyword>
<evidence type="ECO:0000259" key="6">
    <source>
        <dbReference type="SMART" id="SM00534"/>
    </source>
</evidence>
<proteinExistence type="predicted"/>
<dbReference type="GO" id="GO:0005829">
    <property type="term" value="C:cytosol"/>
    <property type="evidence" value="ECO:0007669"/>
    <property type="project" value="TreeGrafter"/>
</dbReference>
<accession>W4MB69</accession>